<evidence type="ECO:0000256" key="1">
    <source>
        <dbReference type="SAM" id="Phobius"/>
    </source>
</evidence>
<evidence type="ECO:0000313" key="2">
    <source>
        <dbReference type="EMBL" id="QNN49221.1"/>
    </source>
</evidence>
<reference evidence="2 3" key="1">
    <citation type="submission" date="2020-08" db="EMBL/GenBank/DDBJ databases">
        <title>Genome sequence of Phycicoccus endophyticus JCM 31784T.</title>
        <authorList>
            <person name="Hyun D.-W."/>
            <person name="Bae J.-W."/>
        </authorList>
    </citation>
    <scope>NUCLEOTIDE SEQUENCE [LARGE SCALE GENOMIC DNA]</scope>
    <source>
        <strain evidence="2 3">JCM 31784</strain>
    </source>
</reference>
<feature type="transmembrane region" description="Helical" evidence="1">
    <location>
        <begin position="138"/>
        <end position="156"/>
    </location>
</feature>
<keyword evidence="3" id="KW-1185">Reference proteome</keyword>
<dbReference type="Proteomes" id="UP000515976">
    <property type="component" value="Chromosome"/>
</dbReference>
<sequence>MLASVVLALLGLAGVAIGVMAWSQPRLPVSVVADGAPVTLEGSPLFDPGTTLFAAGDNPDLPEPAQWGCTRTRGGAVTELEVTPDFDAVGSRVEDSSSYFPVVTVGPSEAGDVLRCDGPAMSQGPLLALPTDVGVRDVPLAFVVAGIGLLGIGGLVHPRSRGIHRFGG</sequence>
<accession>A0A7G9R0U6</accession>
<keyword evidence="1" id="KW-1133">Transmembrane helix</keyword>
<organism evidence="2 3">
    <name type="scientific">Phycicoccus endophyticus</name>
    <dbReference type="NCBI Taxonomy" id="1690220"/>
    <lineage>
        <taxon>Bacteria</taxon>
        <taxon>Bacillati</taxon>
        <taxon>Actinomycetota</taxon>
        <taxon>Actinomycetes</taxon>
        <taxon>Micrococcales</taxon>
        <taxon>Intrasporangiaceae</taxon>
        <taxon>Phycicoccus</taxon>
    </lineage>
</organism>
<dbReference type="EMBL" id="CP060712">
    <property type="protein sequence ID" value="QNN49221.1"/>
    <property type="molecule type" value="Genomic_DNA"/>
</dbReference>
<evidence type="ECO:0000313" key="3">
    <source>
        <dbReference type="Proteomes" id="UP000515976"/>
    </source>
</evidence>
<proteinExistence type="predicted"/>
<protein>
    <submittedName>
        <fullName evidence="2">Uncharacterized protein</fullName>
    </submittedName>
</protein>
<dbReference type="AlphaFoldDB" id="A0A7G9R0U6"/>
<gene>
    <name evidence="2" type="ORF">H9L10_13490</name>
</gene>
<dbReference type="KEGG" id="pei:H9L10_13490"/>
<dbReference type="RefSeq" id="WP_166101300.1">
    <property type="nucleotide sequence ID" value="NZ_BMMY01000006.1"/>
</dbReference>
<name>A0A7G9R0U6_9MICO</name>
<keyword evidence="1" id="KW-0812">Transmembrane</keyword>
<keyword evidence="1" id="KW-0472">Membrane</keyword>